<organism evidence="3 4">
    <name type="scientific">Corynebacterium pollutisoli</name>
    <dbReference type="NCBI Taxonomy" id="1610489"/>
    <lineage>
        <taxon>Bacteria</taxon>
        <taxon>Bacillati</taxon>
        <taxon>Actinomycetota</taxon>
        <taxon>Actinomycetes</taxon>
        <taxon>Mycobacteriales</taxon>
        <taxon>Corynebacteriaceae</taxon>
        <taxon>Corynebacterium</taxon>
    </lineage>
</organism>
<dbReference type="GO" id="GO:0016799">
    <property type="term" value="F:hydrolase activity, hydrolyzing N-glycosyl compounds"/>
    <property type="evidence" value="ECO:0007669"/>
    <property type="project" value="TreeGrafter"/>
</dbReference>
<dbReference type="InterPro" id="IPR031100">
    <property type="entry name" value="LOG_fam"/>
</dbReference>
<keyword evidence="4" id="KW-1185">Reference proteome</keyword>
<reference evidence="4" key="1">
    <citation type="submission" date="2017-04" db="EMBL/GenBank/DDBJ databases">
        <authorList>
            <person name="Varghese N."/>
            <person name="Submissions S."/>
        </authorList>
    </citation>
    <scope>NUCLEOTIDE SEQUENCE [LARGE SCALE GENOMIC DNA]</scope>
    <source>
        <strain evidence="4">VDS</strain>
    </source>
</reference>
<evidence type="ECO:0000313" key="3">
    <source>
        <dbReference type="EMBL" id="SMG16690.1"/>
    </source>
</evidence>
<dbReference type="EMBL" id="FXAR01000002">
    <property type="protein sequence ID" value="SMG16690.1"/>
    <property type="molecule type" value="Genomic_DNA"/>
</dbReference>
<name>A0A1X7IPS8_9CORY</name>
<dbReference type="AlphaFoldDB" id="A0A1X7IPS8"/>
<feature type="domain" description="N-acetyltransferase" evidence="2">
    <location>
        <begin position="3"/>
        <end position="149"/>
    </location>
</feature>
<dbReference type="Proteomes" id="UP000193309">
    <property type="component" value="Unassembled WGS sequence"/>
</dbReference>
<dbReference type="Pfam" id="PF03641">
    <property type="entry name" value="Lysine_decarbox"/>
    <property type="match status" value="1"/>
</dbReference>
<dbReference type="STRING" id="1610489.SAMN06295981_0835"/>
<evidence type="ECO:0000259" key="2">
    <source>
        <dbReference type="PROSITE" id="PS51186"/>
    </source>
</evidence>
<dbReference type="NCBIfam" id="TIGR00730">
    <property type="entry name" value="Rossman fold protein, TIGR00730 family"/>
    <property type="match status" value="1"/>
</dbReference>
<protein>
    <recommendedName>
        <fullName evidence="2">N-acetyltransferase domain-containing protein</fullName>
    </recommendedName>
</protein>
<dbReference type="GO" id="GO:0005829">
    <property type="term" value="C:cytosol"/>
    <property type="evidence" value="ECO:0007669"/>
    <property type="project" value="TreeGrafter"/>
</dbReference>
<dbReference type="InterPro" id="IPR000182">
    <property type="entry name" value="GNAT_dom"/>
</dbReference>
<dbReference type="PROSITE" id="PS51186">
    <property type="entry name" value="GNAT"/>
    <property type="match status" value="1"/>
</dbReference>
<sequence length="334" mass="35986">MGLTFRPMTVDDHGLRRAAASDNTHGADVDVPPLSLYLDFRPERGDAGFVALDGGRPVGLIQATFIRGWGHVAGDIPEIMLNVAAGHRNIGLGSQLIDRLAEHARLAGWPGLSLSVEEGNVARRLYERKGFVDRAAAGTMLLNLSDRITSVAVYCGSSHGARPEYTTAARELGHELARRHLTLVYGGGAVGLMGVVADAVVDKQGAVTGVIPRQLVDRELAHPGLTRLEVVETMAQRKSRMEQLADAFIALPGGAGTLEELFEVLTMQQLGHIRGPVALCNTEGFWDPQIAMLHRAVDEGFLRAKYVDCLVVADTPAAVLDAFTDWTSPGRKWD</sequence>
<dbReference type="SUPFAM" id="SSF55729">
    <property type="entry name" value="Acyl-CoA N-acyltransferases (Nat)"/>
    <property type="match status" value="1"/>
</dbReference>
<dbReference type="SUPFAM" id="SSF102405">
    <property type="entry name" value="MCP/YpsA-like"/>
    <property type="match status" value="1"/>
</dbReference>
<dbReference type="PANTHER" id="PTHR31223">
    <property type="entry name" value="LOG FAMILY PROTEIN YJL055W"/>
    <property type="match status" value="1"/>
</dbReference>
<dbReference type="Gene3D" id="3.40.50.450">
    <property type="match status" value="1"/>
</dbReference>
<evidence type="ECO:0000313" key="4">
    <source>
        <dbReference type="Proteomes" id="UP000193309"/>
    </source>
</evidence>
<comment type="similarity">
    <text evidence="1">Belongs to the LOG family.</text>
</comment>
<dbReference type="OrthoDB" id="9801098at2"/>
<dbReference type="PANTHER" id="PTHR31223:SF70">
    <property type="entry name" value="LOG FAMILY PROTEIN YJL055W"/>
    <property type="match status" value="1"/>
</dbReference>
<dbReference type="RefSeq" id="WP_159449777.1">
    <property type="nucleotide sequence ID" value="NZ_FXAR01000002.1"/>
</dbReference>
<dbReference type="InterPro" id="IPR005269">
    <property type="entry name" value="LOG"/>
</dbReference>
<dbReference type="CDD" id="cd04301">
    <property type="entry name" value="NAT_SF"/>
    <property type="match status" value="1"/>
</dbReference>
<gene>
    <name evidence="3" type="ORF">SAMN06295981_0835</name>
</gene>
<dbReference type="Pfam" id="PF00583">
    <property type="entry name" value="Acetyltransf_1"/>
    <property type="match status" value="1"/>
</dbReference>
<dbReference type="Gene3D" id="3.40.630.30">
    <property type="match status" value="1"/>
</dbReference>
<dbReference type="InterPro" id="IPR016181">
    <property type="entry name" value="Acyl_CoA_acyltransferase"/>
</dbReference>
<proteinExistence type="inferred from homology"/>
<dbReference type="GO" id="GO:0016747">
    <property type="term" value="F:acyltransferase activity, transferring groups other than amino-acyl groups"/>
    <property type="evidence" value="ECO:0007669"/>
    <property type="project" value="InterPro"/>
</dbReference>
<dbReference type="GO" id="GO:0009691">
    <property type="term" value="P:cytokinin biosynthetic process"/>
    <property type="evidence" value="ECO:0007669"/>
    <property type="project" value="InterPro"/>
</dbReference>
<evidence type="ECO:0000256" key="1">
    <source>
        <dbReference type="ARBA" id="ARBA00006763"/>
    </source>
</evidence>
<accession>A0A1X7IPS8</accession>